<keyword evidence="4" id="KW-1185">Reference proteome</keyword>
<feature type="active site" description="Proton donor/acceptor" evidence="1">
    <location>
        <position position="81"/>
    </location>
</feature>
<reference evidence="3" key="1">
    <citation type="submission" date="2020-08" db="EMBL/GenBank/DDBJ databases">
        <title>Taxonomic study for Lactobacillus species isolated from hardwood bark.</title>
        <authorList>
            <person name="Tohno M."/>
            <person name="Tanizawa Y."/>
        </authorList>
    </citation>
    <scope>NUCLEOTIDE SEQUENCE</scope>
    <source>
        <strain evidence="3">B40</strain>
    </source>
</reference>
<accession>A0A916QL37</accession>
<dbReference type="Pfam" id="PF00300">
    <property type="entry name" value="His_Phos_1"/>
    <property type="match status" value="1"/>
</dbReference>
<evidence type="ECO:0000313" key="4">
    <source>
        <dbReference type="Proteomes" id="UP000677218"/>
    </source>
</evidence>
<dbReference type="SMART" id="SM00855">
    <property type="entry name" value="PGAM"/>
    <property type="match status" value="1"/>
</dbReference>
<dbReference type="GO" id="GO:0016791">
    <property type="term" value="F:phosphatase activity"/>
    <property type="evidence" value="ECO:0007669"/>
    <property type="project" value="TreeGrafter"/>
</dbReference>
<dbReference type="EMBL" id="BMAY01000018">
    <property type="protein sequence ID" value="GFZ27760.1"/>
    <property type="molecule type" value="Genomic_DNA"/>
</dbReference>
<dbReference type="InterPro" id="IPR013078">
    <property type="entry name" value="His_Pase_superF_clade-1"/>
</dbReference>
<dbReference type="AlphaFoldDB" id="A0A916QL37"/>
<dbReference type="CDD" id="cd07067">
    <property type="entry name" value="HP_PGM_like"/>
    <property type="match status" value="1"/>
</dbReference>
<dbReference type="InterPro" id="IPR029033">
    <property type="entry name" value="His_PPase_superfam"/>
</dbReference>
<feature type="active site" description="Tele-phosphohistidine intermediate" evidence="1">
    <location>
        <position position="9"/>
    </location>
</feature>
<sequence length="188" mass="21544">MTKLYLMRHGETYFNRYKKIQGWCDSPLTPEGIAQAKQAGNYFKSHAITFDQAYCSTAERASDTLELVTDLPYTRLKGLKECYFGRVEGETERFNPKPPYGDFWVQYGGESEAELIKRITGTVEKIAQAAGPNDKILLVSHGGIMATFFRATFPHEKFQHLTNCCMIEMDYQDGKYSFCRFVDPLTEK</sequence>
<dbReference type="GO" id="GO:0005737">
    <property type="term" value="C:cytoplasm"/>
    <property type="evidence" value="ECO:0007669"/>
    <property type="project" value="TreeGrafter"/>
</dbReference>
<dbReference type="SUPFAM" id="SSF53254">
    <property type="entry name" value="Phosphoglycerate mutase-like"/>
    <property type="match status" value="1"/>
</dbReference>
<dbReference type="RefSeq" id="WP_212781440.1">
    <property type="nucleotide sequence ID" value="NZ_BMAY01000018.1"/>
</dbReference>
<protein>
    <submittedName>
        <fullName evidence="3">Phosphoglycerate mutase</fullName>
    </submittedName>
</protein>
<feature type="binding site" evidence="2">
    <location>
        <begin position="8"/>
        <end position="15"/>
    </location>
    <ligand>
        <name>substrate</name>
    </ligand>
</feature>
<evidence type="ECO:0000313" key="3">
    <source>
        <dbReference type="EMBL" id="GFZ27760.1"/>
    </source>
</evidence>
<evidence type="ECO:0000256" key="2">
    <source>
        <dbReference type="PIRSR" id="PIRSR613078-2"/>
    </source>
</evidence>
<proteinExistence type="predicted"/>
<dbReference type="PANTHER" id="PTHR48100">
    <property type="entry name" value="BROAD-SPECIFICITY PHOSPHATASE YOR283W-RELATED"/>
    <property type="match status" value="1"/>
</dbReference>
<dbReference type="Proteomes" id="UP000677218">
    <property type="component" value="Unassembled WGS sequence"/>
</dbReference>
<dbReference type="Gene3D" id="3.40.50.1240">
    <property type="entry name" value="Phosphoglycerate mutase-like"/>
    <property type="match status" value="1"/>
</dbReference>
<name>A0A916QL37_9LACO</name>
<organism evidence="3 4">
    <name type="scientific">Lactobacillus corticis</name>
    <dbReference type="NCBI Taxonomy" id="2201249"/>
    <lineage>
        <taxon>Bacteria</taxon>
        <taxon>Bacillati</taxon>
        <taxon>Bacillota</taxon>
        <taxon>Bacilli</taxon>
        <taxon>Lactobacillales</taxon>
        <taxon>Lactobacillaceae</taxon>
        <taxon>Lactobacillus</taxon>
    </lineage>
</organism>
<comment type="caution">
    <text evidence="3">The sequence shown here is derived from an EMBL/GenBank/DDBJ whole genome shotgun (WGS) entry which is preliminary data.</text>
</comment>
<dbReference type="InterPro" id="IPR050275">
    <property type="entry name" value="PGM_Phosphatase"/>
</dbReference>
<dbReference type="PANTHER" id="PTHR48100:SF5">
    <property type="entry name" value="HISTIDINE PHOSPHATASE FAMILY PROTEIN"/>
    <property type="match status" value="1"/>
</dbReference>
<feature type="binding site" evidence="2">
    <location>
        <position position="60"/>
    </location>
    <ligand>
        <name>substrate</name>
    </ligand>
</feature>
<evidence type="ECO:0000256" key="1">
    <source>
        <dbReference type="PIRSR" id="PIRSR613078-1"/>
    </source>
</evidence>
<gene>
    <name evidence="3" type="primary">gpmB_5</name>
    <name evidence="3" type="ORF">LCB40_16400</name>
</gene>